<name>A0A4R8H097_9FIRM</name>
<evidence type="ECO:0000313" key="3">
    <source>
        <dbReference type="Proteomes" id="UP000295832"/>
    </source>
</evidence>
<keyword evidence="1" id="KW-0812">Transmembrane</keyword>
<protein>
    <submittedName>
        <fullName evidence="2">Uncharacterized protein</fullName>
    </submittedName>
</protein>
<dbReference type="Proteomes" id="UP000295832">
    <property type="component" value="Unassembled WGS sequence"/>
</dbReference>
<keyword evidence="1" id="KW-0472">Membrane</keyword>
<accession>A0A4R8H097</accession>
<organism evidence="2 3">
    <name type="scientific">Orenia marismortui</name>
    <dbReference type="NCBI Taxonomy" id="46469"/>
    <lineage>
        <taxon>Bacteria</taxon>
        <taxon>Bacillati</taxon>
        <taxon>Bacillota</taxon>
        <taxon>Clostridia</taxon>
        <taxon>Halanaerobiales</taxon>
        <taxon>Halobacteroidaceae</taxon>
        <taxon>Orenia</taxon>
    </lineage>
</organism>
<comment type="caution">
    <text evidence="2">The sequence shown here is derived from an EMBL/GenBank/DDBJ whole genome shotgun (WGS) entry which is preliminary data.</text>
</comment>
<dbReference type="EMBL" id="SOEG01000005">
    <property type="protein sequence ID" value="TDX52736.1"/>
    <property type="molecule type" value="Genomic_DNA"/>
</dbReference>
<evidence type="ECO:0000313" key="2">
    <source>
        <dbReference type="EMBL" id="TDX52736.1"/>
    </source>
</evidence>
<reference evidence="2 3" key="1">
    <citation type="submission" date="2019-03" db="EMBL/GenBank/DDBJ databases">
        <title>Subsurface microbial communities from deep shales in Ohio and West Virginia, USA.</title>
        <authorList>
            <person name="Wrighton K."/>
        </authorList>
    </citation>
    <scope>NUCLEOTIDE SEQUENCE [LARGE SCALE GENOMIC DNA]</scope>
    <source>
        <strain evidence="2 3">MSL 6dP</strain>
    </source>
</reference>
<gene>
    <name evidence="2" type="ORF">C7959_10590</name>
</gene>
<keyword evidence="1" id="KW-1133">Transmembrane helix</keyword>
<dbReference type="STRING" id="926561.GCA_000379025_00219"/>
<dbReference type="AlphaFoldDB" id="A0A4R8H097"/>
<feature type="transmembrane region" description="Helical" evidence="1">
    <location>
        <begin position="122"/>
        <end position="141"/>
    </location>
</feature>
<proteinExistence type="predicted"/>
<keyword evidence="3" id="KW-1185">Reference proteome</keyword>
<dbReference type="RefSeq" id="WP_134115465.1">
    <property type="nucleotide sequence ID" value="NZ_SOEG01000005.1"/>
</dbReference>
<sequence length="260" mass="30459">MKKILYQIVLVLVLSIILSSTLGFAAEREIYIGDLVKLKIDNITLTKSELREKFKDFDIQKIEEIDNGYKIAIRSFEAGEKIVDLGDKNLKIKVKSTLNEIKRDDIYEAKLSPKKAQKVLPLQRLLISLIIVIFILLLIRFRRVFMNRGNQNLSIYGQFRTRVEDLKIDNENYFVLLTLAFKDYLELSFQRKIIGKTSAEIMEEIRSISMLEDYLNRIEEWLSFSDLCKYTAKEASEEEKKDQYDELIKIVDLIEANKEV</sequence>
<evidence type="ECO:0000256" key="1">
    <source>
        <dbReference type="SAM" id="Phobius"/>
    </source>
</evidence>